<sequence length="364" mass="39886">MGSLLFVFMLAVGSTSGQILNGRVHYLNPTYTLQDPCAHPPCGSTVVHQAPVYQSSAPVLREPSLSTCTVPPCYPETARHVAVFDVRACANPPCVQSAPVRVFREPYSTPVQSPVVQQPVIYQSPTCSNPPCAQPRWERVLREPSPAPILQASPPSHVLREPSPRVLREPAPSRVLHEPSTQRVLREPYLIPSAVHQTVPCPNCEQSAPPHVLRDTVPAAHYSCSIPPCHESIPYRPEAAPIAREPTYQHVPVYQPQPVLRQPASVCVTPPCERAPAPVLVAREPSPCVHPPCAPVVREQPTYYYYQPVCAQPPCAPTSYGYQAARAPVYSMPSQHPRMLSSWGAHSAPVEPNENNKKEAKANK</sequence>
<protein>
    <submittedName>
        <fullName evidence="4">Keratinocyte proline-rich protein-like</fullName>
    </submittedName>
</protein>
<feature type="chain" id="PRO_5009314412" evidence="2">
    <location>
        <begin position="18"/>
        <end position="364"/>
    </location>
</feature>
<evidence type="ECO:0000256" key="1">
    <source>
        <dbReference type="SAM" id="MobiDB-lite"/>
    </source>
</evidence>
<reference evidence="4" key="1">
    <citation type="submission" date="2016-11" db="UniProtKB">
        <authorList>
            <consortium name="WormBaseParasite"/>
        </authorList>
    </citation>
    <scope>IDENTIFICATION</scope>
</reference>
<evidence type="ECO:0000313" key="4">
    <source>
        <dbReference type="WBParaSite" id="L893_g3460.t1"/>
    </source>
</evidence>
<evidence type="ECO:0000313" key="3">
    <source>
        <dbReference type="Proteomes" id="UP000095287"/>
    </source>
</evidence>
<feature type="region of interest" description="Disordered" evidence="1">
    <location>
        <begin position="336"/>
        <end position="364"/>
    </location>
</feature>
<name>A0A1I8A9G1_9BILA</name>
<keyword evidence="2" id="KW-0732">Signal</keyword>
<feature type="signal peptide" evidence="2">
    <location>
        <begin position="1"/>
        <end position="17"/>
    </location>
</feature>
<feature type="compositionally biased region" description="Basic and acidic residues" evidence="1">
    <location>
        <begin position="354"/>
        <end position="364"/>
    </location>
</feature>
<feature type="compositionally biased region" description="Basic and acidic residues" evidence="1">
    <location>
        <begin position="158"/>
        <end position="168"/>
    </location>
</feature>
<accession>A0A1I8A9G1</accession>
<keyword evidence="3" id="KW-1185">Reference proteome</keyword>
<evidence type="ECO:0000256" key="2">
    <source>
        <dbReference type="SAM" id="SignalP"/>
    </source>
</evidence>
<proteinExistence type="predicted"/>
<dbReference type="Proteomes" id="UP000095287">
    <property type="component" value="Unplaced"/>
</dbReference>
<dbReference type="WBParaSite" id="L893_g3460.t1">
    <property type="protein sequence ID" value="L893_g3460.t1"/>
    <property type="gene ID" value="L893_g3460"/>
</dbReference>
<dbReference type="AlphaFoldDB" id="A0A1I8A9G1"/>
<feature type="region of interest" description="Disordered" evidence="1">
    <location>
        <begin position="146"/>
        <end position="179"/>
    </location>
</feature>
<organism evidence="3 4">
    <name type="scientific">Steinernema glaseri</name>
    <dbReference type="NCBI Taxonomy" id="37863"/>
    <lineage>
        <taxon>Eukaryota</taxon>
        <taxon>Metazoa</taxon>
        <taxon>Ecdysozoa</taxon>
        <taxon>Nematoda</taxon>
        <taxon>Chromadorea</taxon>
        <taxon>Rhabditida</taxon>
        <taxon>Tylenchina</taxon>
        <taxon>Panagrolaimomorpha</taxon>
        <taxon>Strongyloidoidea</taxon>
        <taxon>Steinernematidae</taxon>
        <taxon>Steinernema</taxon>
    </lineage>
</organism>